<dbReference type="Proteomes" id="UP000629468">
    <property type="component" value="Unassembled WGS sequence"/>
</dbReference>
<feature type="compositionally biased region" description="Low complexity" evidence="1">
    <location>
        <begin position="606"/>
        <end position="619"/>
    </location>
</feature>
<organism evidence="2 3">
    <name type="scientific">Agaricus bisporus var. burnettii</name>
    <dbReference type="NCBI Taxonomy" id="192524"/>
    <lineage>
        <taxon>Eukaryota</taxon>
        <taxon>Fungi</taxon>
        <taxon>Dikarya</taxon>
        <taxon>Basidiomycota</taxon>
        <taxon>Agaricomycotina</taxon>
        <taxon>Agaricomycetes</taxon>
        <taxon>Agaricomycetidae</taxon>
        <taxon>Agaricales</taxon>
        <taxon>Agaricineae</taxon>
        <taxon>Agaricaceae</taxon>
        <taxon>Agaricus</taxon>
    </lineage>
</organism>
<sequence>MFTTNDTISLSLEELTWLSASTLIENQYALSESSSPERDAKALLRAVFHHSLDASVDSDDEGFPTDRRLSSRCNSPHTSSASPRRPQCPSGSMSTPSIDSPATSSRIASPFQSGGQPITPPPTPPRHHYIPRHLSHDYPSSSSSPSPSPSFSSSALSSTTRLHQTEWIYRRPKSSSPATNSNSLASRHRSASACPSPQLSRSPSISSRTHRDDTPPSSSSKHRRHAAAMPRPSSPVLISSTSQLVDSPRSIAKTPSNAIGVRSAANASVSSLQLQSAIRVSPLTHRTPRSPMDKIPDPGGMPPSLQRSTSSTSAQTNNSSSTAIWSAIRAKSGTSAERNRILKSIPSRSQIVMGSSVTPTFTVPGPLTSSLPAPPRDAIPPRVPPKDRHTFNGTATSSLGPSLSHTDKDRRAHRRDKFASAPPIPVPVGANAPSTRFGVKNSSSAPSPSHMGGSTSISPSSLSGASNSTIRMSTNGRSRVPRNRTASLNSQCSIATATTSHTAATTGTASSSTSSRLHPYTPTTPSSIPVSPAIYNSRTSSHSSTGAPSPYLHGFGRGDKNYLHQRQTSTSSNIGINDGSTAAAVVARSQAYAQLTGASRARRRPSTSPDSEAPSYLHLYSHPHSYSSHSRSNFGGSSISGFQRRNHASAGTLIAMPLSASTRHPSLPPPASSSVSLSHHGSSYGSSYASRSPRTPITPHGSQLPPPKAKSILTRTSSMSTKNSGCGGTVKSVKFVEIPEIHYRSGFSEEDSNGYIYGETSGLNDEDSEDDDDVSAVGVKGEGQEGIVLKDCMGIDVEAIDMDIDTYLGNESLEEEKEGKLSFKRKQGLGWNFLRGRKQERETDEAKEVKQIDDEKESAPEQKKEKSSSTSGFKKFMGLTSRKAPPPPLTLSIGNPIPINFKPLPTPVHENANTNETSKKRTSVSPSRKPISGPYALGSHLPSRPSMPPSPSSSFIYQSSAAPARSSSNTSLNRLHGSLSRRHHHNYSSASVNHGHKANPNTHGRSQSSTPHNGHLRSGSLERAVGPNIAHTRPKGIIGQDVSGLDSTTRPIPLKNAPSYESFRSAMSYGGRSVRSEVGSVKSSKSVGTGSLRGFRTWVNKVSARGIPVAVAE</sequence>
<name>A0A8H7FB40_AGABI</name>
<feature type="compositionally biased region" description="Polar residues" evidence="1">
    <location>
        <begin position="89"/>
        <end position="116"/>
    </location>
</feature>
<feature type="compositionally biased region" description="Low complexity" evidence="1">
    <location>
        <begin position="195"/>
        <end position="207"/>
    </location>
</feature>
<feature type="compositionally biased region" description="Polar residues" evidence="1">
    <location>
        <begin position="999"/>
        <end position="1012"/>
    </location>
</feature>
<feature type="compositionally biased region" description="Polar residues" evidence="1">
    <location>
        <begin position="391"/>
        <end position="404"/>
    </location>
</feature>
<dbReference type="AlphaFoldDB" id="A0A8H7FB40"/>
<feature type="region of interest" description="Disordered" evidence="1">
    <location>
        <begin position="660"/>
        <end position="710"/>
    </location>
</feature>
<feature type="compositionally biased region" description="Low complexity" evidence="1">
    <location>
        <begin position="139"/>
        <end position="158"/>
    </location>
</feature>
<dbReference type="EMBL" id="JABXXO010000001">
    <property type="protein sequence ID" value="KAF7784543.1"/>
    <property type="molecule type" value="Genomic_DNA"/>
</dbReference>
<feature type="region of interest" description="Disordered" evidence="1">
    <location>
        <begin position="840"/>
        <end position="974"/>
    </location>
</feature>
<feature type="region of interest" description="Disordered" evidence="1">
    <location>
        <begin position="989"/>
        <end position="1053"/>
    </location>
</feature>
<evidence type="ECO:0000313" key="3">
    <source>
        <dbReference type="Proteomes" id="UP000629468"/>
    </source>
</evidence>
<feature type="compositionally biased region" description="Pro residues" evidence="1">
    <location>
        <begin position="372"/>
        <end position="383"/>
    </location>
</feature>
<reference evidence="2 3" key="1">
    <citation type="journal article" name="Sci. Rep.">
        <title>Telomere-to-telomere assembled and centromere annotated genomes of the two main subspecies of the button mushroom Agaricus bisporus reveal especially polymorphic chromosome ends.</title>
        <authorList>
            <person name="Sonnenberg A.S.M."/>
            <person name="Sedaghat-Telgerd N."/>
            <person name="Lavrijssen B."/>
            <person name="Ohm R.A."/>
            <person name="Hendrickx P.M."/>
            <person name="Scholtmeijer K."/>
            <person name="Baars J.J.P."/>
            <person name="van Peer A."/>
        </authorList>
    </citation>
    <scope>NUCLEOTIDE SEQUENCE [LARGE SCALE GENOMIC DNA]</scope>
    <source>
        <strain evidence="2 3">H119_p4</strain>
    </source>
</reference>
<evidence type="ECO:0000256" key="1">
    <source>
        <dbReference type="SAM" id="MobiDB-lite"/>
    </source>
</evidence>
<feature type="compositionally biased region" description="Low complexity" evidence="1">
    <location>
        <begin position="449"/>
        <end position="468"/>
    </location>
</feature>
<feature type="region of interest" description="Disordered" evidence="1">
    <location>
        <begin position="279"/>
        <end position="321"/>
    </location>
</feature>
<proteinExistence type="predicted"/>
<feature type="compositionally biased region" description="Polar residues" evidence="1">
    <location>
        <begin position="174"/>
        <end position="185"/>
    </location>
</feature>
<feature type="region of interest" description="Disordered" evidence="1">
    <location>
        <begin position="594"/>
        <end position="619"/>
    </location>
</feature>
<feature type="compositionally biased region" description="Polar residues" evidence="1">
    <location>
        <begin position="71"/>
        <end position="82"/>
    </location>
</feature>
<protein>
    <submittedName>
        <fullName evidence="2">Uncharacterized protein</fullName>
    </submittedName>
</protein>
<feature type="compositionally biased region" description="Polar residues" evidence="1">
    <location>
        <begin position="534"/>
        <end position="547"/>
    </location>
</feature>
<gene>
    <name evidence="2" type="ORF">Agabi119p4_708</name>
</gene>
<feature type="compositionally biased region" description="Low complexity" evidence="1">
    <location>
        <begin position="493"/>
        <end position="532"/>
    </location>
</feature>
<comment type="caution">
    <text evidence="2">The sequence shown here is derived from an EMBL/GenBank/DDBJ whole genome shotgun (WGS) entry which is preliminary data.</text>
</comment>
<evidence type="ECO:0000313" key="2">
    <source>
        <dbReference type="EMBL" id="KAF7784543.1"/>
    </source>
</evidence>
<feature type="region of interest" description="Disordered" evidence="1">
    <location>
        <begin position="363"/>
        <end position="562"/>
    </location>
</feature>
<feature type="compositionally biased region" description="Polar residues" evidence="1">
    <location>
        <begin position="955"/>
        <end position="970"/>
    </location>
</feature>
<feature type="compositionally biased region" description="Polar residues" evidence="1">
    <location>
        <begin position="236"/>
        <end position="245"/>
    </location>
</feature>
<feature type="compositionally biased region" description="Low complexity" evidence="1">
    <location>
        <begin position="672"/>
        <end position="694"/>
    </location>
</feature>
<feature type="compositionally biased region" description="Basic and acidic residues" evidence="1">
    <location>
        <begin position="840"/>
        <end position="867"/>
    </location>
</feature>
<feature type="region of interest" description="Disordered" evidence="1">
    <location>
        <begin position="55"/>
        <end position="250"/>
    </location>
</feature>
<accession>A0A8H7FB40</accession>
<feature type="compositionally biased region" description="Low complexity" evidence="1">
    <location>
        <begin position="308"/>
        <end position="321"/>
    </location>
</feature>